<dbReference type="EC" id="2.4.1.255" evidence="3"/>
<dbReference type="Pfam" id="PF13174">
    <property type="entry name" value="TPR_6"/>
    <property type="match status" value="1"/>
</dbReference>
<dbReference type="GO" id="GO:0097363">
    <property type="term" value="F:protein O-acetylglucosaminyltransferase activity"/>
    <property type="evidence" value="ECO:0007669"/>
    <property type="project" value="UniProtKB-EC"/>
</dbReference>
<evidence type="ECO:0000256" key="2">
    <source>
        <dbReference type="ARBA" id="ARBA00005386"/>
    </source>
</evidence>
<dbReference type="PANTHER" id="PTHR44835:SF1">
    <property type="entry name" value="PROTEIN O-GLCNAC TRANSFERASE"/>
    <property type="match status" value="1"/>
</dbReference>
<evidence type="ECO:0000259" key="8">
    <source>
        <dbReference type="Pfam" id="PF13844"/>
    </source>
</evidence>
<evidence type="ECO:0000313" key="9">
    <source>
        <dbReference type="EMBL" id="QHS92381.1"/>
    </source>
</evidence>
<dbReference type="Gene3D" id="3.40.50.11380">
    <property type="match status" value="1"/>
</dbReference>
<dbReference type="InterPro" id="IPR019734">
    <property type="entry name" value="TPR_rpt"/>
</dbReference>
<dbReference type="Gene3D" id="3.40.50.2000">
    <property type="entry name" value="Glycogen Phosphorylase B"/>
    <property type="match status" value="1"/>
</dbReference>
<accession>A0A6C0BKV0</accession>
<reference evidence="9" key="1">
    <citation type="journal article" date="2020" name="Nature">
        <title>Giant virus diversity and host interactions through global metagenomics.</title>
        <authorList>
            <person name="Schulz F."/>
            <person name="Roux S."/>
            <person name="Paez-Espino D."/>
            <person name="Jungbluth S."/>
            <person name="Walsh D.A."/>
            <person name="Denef V.J."/>
            <person name="McMahon K.D."/>
            <person name="Konstantinidis K.T."/>
            <person name="Eloe-Fadrosh E.A."/>
            <person name="Kyrpides N.C."/>
            <person name="Woyke T."/>
        </authorList>
    </citation>
    <scope>NUCLEOTIDE SEQUENCE</scope>
    <source>
        <strain evidence="9">GVMAG-M-3300014204-73</strain>
    </source>
</reference>
<evidence type="ECO:0000256" key="3">
    <source>
        <dbReference type="ARBA" id="ARBA00011970"/>
    </source>
</evidence>
<dbReference type="SUPFAM" id="SSF48452">
    <property type="entry name" value="TPR-like"/>
    <property type="match status" value="1"/>
</dbReference>
<dbReference type="Pfam" id="PF13844">
    <property type="entry name" value="Glyco_transf_41"/>
    <property type="match status" value="2"/>
</dbReference>
<comment type="pathway">
    <text evidence="1">Protein modification; protein glycosylation.</text>
</comment>
<protein>
    <recommendedName>
        <fullName evidence="3">protein O-GlcNAc transferase</fullName>
        <ecNumber evidence="3">2.4.1.255</ecNumber>
    </recommendedName>
</protein>
<dbReference type="AlphaFoldDB" id="A0A6C0BKV0"/>
<evidence type="ECO:0000256" key="4">
    <source>
        <dbReference type="ARBA" id="ARBA00022676"/>
    </source>
</evidence>
<proteinExistence type="inferred from homology"/>
<dbReference type="SMART" id="SM00028">
    <property type="entry name" value="TPR"/>
    <property type="match status" value="4"/>
</dbReference>
<feature type="domain" description="O-GlcNAc transferase C-terminal" evidence="8">
    <location>
        <begin position="431"/>
        <end position="590"/>
    </location>
</feature>
<evidence type="ECO:0000256" key="6">
    <source>
        <dbReference type="ARBA" id="ARBA00022737"/>
    </source>
</evidence>
<evidence type="ECO:0000256" key="5">
    <source>
        <dbReference type="ARBA" id="ARBA00022679"/>
    </source>
</evidence>
<name>A0A6C0BKV0_9ZZZZ</name>
<keyword evidence="5" id="KW-0808">Transferase</keyword>
<dbReference type="PANTHER" id="PTHR44835">
    <property type="entry name" value="UDP-N-ACETYLGLUCOSAMINE--PEPTIDE N-ACETYLGLUCOSAMINYLTRANSFERASE SPINDLY-RELATED"/>
    <property type="match status" value="1"/>
</dbReference>
<comment type="similarity">
    <text evidence="2">Belongs to the glycosyltransferase 41 family. O-GlcNAc transferase subfamily.</text>
</comment>
<keyword evidence="7" id="KW-0802">TPR repeat</keyword>
<dbReference type="InterPro" id="IPR051939">
    <property type="entry name" value="Glycosyltr_41/O-GlcNAc_trsf"/>
</dbReference>
<feature type="domain" description="O-GlcNAc transferase C-terminal" evidence="8">
    <location>
        <begin position="255"/>
        <end position="408"/>
    </location>
</feature>
<evidence type="ECO:0000256" key="7">
    <source>
        <dbReference type="ARBA" id="ARBA00022803"/>
    </source>
</evidence>
<dbReference type="InterPro" id="IPR011990">
    <property type="entry name" value="TPR-like_helical_dom_sf"/>
</dbReference>
<sequence>MSVVFLESDEQELLHQMLVDETCRKIYQEVQSICNQQPAHLQEGLLSAMVKQYQEHYLTLYYLGWFYGRHERNDAAISCYQACIKHYPLVDAYLNWAIICYQQNQTEQACQLIQTAHEHDPHELRLLNFLGAMYYAEKNYYRATEYYMNLIRDPCVRPNFSLKNVYNNLGFSCTAIGKWKRALRYFDRGLQIKCDTKTHSAEQIRNVNVQLLQNKLINYDYMMELPNGVWGDYLRINDLFRVPPEKCSHSQLHINPKQRKIKVGYISPDLRHHVVSFFMMAILQQFDRQIFDVYCLVNVKNEDGVSQYFKQLPGVTWVNIDGLTAGQVAELIHGYQIDLLIDLAGHTDRNRLDVMALKPAPIQITYLGFPNTTGLKTIDYRITDRQADPPKTQQKYTEQLIYLPRCFVCYTPSISLDQLPIQYTSKRVGELITFGVMNKINKHNKWTFRAWSEILQKVPHSVLLIKRDIKGSDTLRVKYLLKIGVDAQRIHIVDRLPDEMEYYRLHNQIDVCLDTFPYSGTTTSCDSLMMSTPIVTLNLPNRHVSNVTTSMLVNLGCPELVAHSVDEYIQIAVQLAQSPERIANYKRNLRHQFMELMNPIQFATDFDHLLVKIAK</sequence>
<keyword evidence="4" id="KW-0328">Glycosyltransferase</keyword>
<dbReference type="Gene3D" id="1.25.40.10">
    <property type="entry name" value="Tetratricopeptide repeat domain"/>
    <property type="match status" value="1"/>
</dbReference>
<keyword evidence="6" id="KW-0677">Repeat</keyword>
<dbReference type="InterPro" id="IPR029489">
    <property type="entry name" value="OGT/SEC/SPY_C"/>
</dbReference>
<evidence type="ECO:0000256" key="1">
    <source>
        <dbReference type="ARBA" id="ARBA00004922"/>
    </source>
</evidence>
<organism evidence="9">
    <name type="scientific">viral metagenome</name>
    <dbReference type="NCBI Taxonomy" id="1070528"/>
    <lineage>
        <taxon>unclassified sequences</taxon>
        <taxon>metagenomes</taxon>
        <taxon>organismal metagenomes</taxon>
    </lineage>
</organism>
<dbReference type="EMBL" id="MN739178">
    <property type="protein sequence ID" value="QHS92381.1"/>
    <property type="molecule type" value="Genomic_DNA"/>
</dbReference>